<keyword evidence="1" id="KW-0732">Signal</keyword>
<dbReference type="Proteomes" id="UP000241447">
    <property type="component" value="Chromosome"/>
</dbReference>
<protein>
    <submittedName>
        <fullName evidence="2">Uncharacterized protein</fullName>
    </submittedName>
</protein>
<name>A0A2R4M136_9RHOB</name>
<organism evidence="2 3">
    <name type="scientific">Celeribacter baekdonensis</name>
    <dbReference type="NCBI Taxonomy" id="875171"/>
    <lineage>
        <taxon>Bacteria</taxon>
        <taxon>Pseudomonadati</taxon>
        <taxon>Pseudomonadota</taxon>
        <taxon>Alphaproteobacteria</taxon>
        <taxon>Rhodobacterales</taxon>
        <taxon>Roseobacteraceae</taxon>
        <taxon>Celeribacter</taxon>
    </lineage>
</organism>
<accession>A0A2R4M136</accession>
<sequence length="157" mass="16945">MPRTLPFSTTCALILALAPTLSQAAPLTCASEWHQANLTNYTSYPAPESEECIAYNACTWAGLFYGLEDAQTEAWVAAHNIVAVHEKDWGWLGMKVLHLRQGGHEITAQAIDICSDADCDGCCTQNLGGDGYLVDIEVNTMARFGAGDGVVEFQVCE</sequence>
<dbReference type="OrthoDB" id="9811639at2"/>
<feature type="signal peptide" evidence="1">
    <location>
        <begin position="1"/>
        <end position="24"/>
    </location>
</feature>
<dbReference type="KEGG" id="cbak:DA792_06655"/>
<dbReference type="EMBL" id="CP028475">
    <property type="protein sequence ID" value="AVW90809.1"/>
    <property type="molecule type" value="Genomic_DNA"/>
</dbReference>
<dbReference type="AlphaFoldDB" id="A0A2R4M136"/>
<evidence type="ECO:0000313" key="2">
    <source>
        <dbReference type="EMBL" id="AVW90809.1"/>
    </source>
</evidence>
<proteinExistence type="predicted"/>
<dbReference type="RefSeq" id="WP_107719210.1">
    <property type="nucleotide sequence ID" value="NZ_CP028475.1"/>
</dbReference>
<evidence type="ECO:0000256" key="1">
    <source>
        <dbReference type="SAM" id="SignalP"/>
    </source>
</evidence>
<gene>
    <name evidence="2" type="ORF">DA792_06655</name>
</gene>
<evidence type="ECO:0000313" key="3">
    <source>
        <dbReference type="Proteomes" id="UP000241447"/>
    </source>
</evidence>
<reference evidence="2 3" key="1">
    <citation type="submission" date="2018-03" db="EMBL/GenBank/DDBJ databases">
        <title>The Complete Genome of Celeribacter baekdonensis strain LH4, a Thiosulfate-Oxidizing Alphaproteobacterium Isolated from Gulf of Mexico Continental Slope Sediments.</title>
        <authorList>
            <person name="Flood B.E."/>
            <person name="Bailey J.V."/>
            <person name="Leprich D."/>
        </authorList>
    </citation>
    <scope>NUCLEOTIDE SEQUENCE [LARGE SCALE GENOMIC DNA]</scope>
    <source>
        <strain evidence="2 3">LH4</strain>
    </source>
</reference>
<feature type="chain" id="PRO_5015349245" evidence="1">
    <location>
        <begin position="25"/>
        <end position="157"/>
    </location>
</feature>